<keyword evidence="5" id="KW-1015">Disulfide bond</keyword>
<dbReference type="VEuPathDB" id="VectorBase:AMAM017962"/>
<keyword evidence="11" id="KW-1185">Reference proteome</keyword>
<evidence type="ECO:0000256" key="5">
    <source>
        <dbReference type="ARBA" id="ARBA00023157"/>
    </source>
</evidence>
<dbReference type="PANTHER" id="PTHR11407">
    <property type="entry name" value="LYSOZYME C"/>
    <property type="match status" value="1"/>
</dbReference>
<dbReference type="PRINTS" id="PR00135">
    <property type="entry name" value="LYZLACT"/>
</dbReference>
<keyword evidence="6" id="KW-0378">Hydrolase</keyword>
<evidence type="ECO:0000313" key="11">
    <source>
        <dbReference type="Proteomes" id="UP000075901"/>
    </source>
</evidence>
<dbReference type="FunFam" id="1.10.530.10:FF:000001">
    <property type="entry name" value="Lysozyme C"/>
    <property type="match status" value="1"/>
</dbReference>
<keyword evidence="4" id="KW-0929">Antimicrobial</keyword>
<protein>
    <recommendedName>
        <fullName evidence="3">lysozyme</fullName>
        <ecNumber evidence="3">3.2.1.17</ecNumber>
    </recommendedName>
</protein>
<evidence type="ECO:0000256" key="1">
    <source>
        <dbReference type="ARBA" id="ARBA00000632"/>
    </source>
</evidence>
<evidence type="ECO:0000259" key="9">
    <source>
        <dbReference type="PROSITE" id="PS00128"/>
    </source>
</evidence>
<accession>A0A182T1W5</accession>
<dbReference type="Proteomes" id="UP000075901">
    <property type="component" value="Unassembled WGS sequence"/>
</dbReference>
<dbReference type="GO" id="GO:0031640">
    <property type="term" value="P:killing of cells of another organism"/>
    <property type="evidence" value="ECO:0007669"/>
    <property type="project" value="UniProtKB-KW"/>
</dbReference>
<dbReference type="AlphaFoldDB" id="A0A182T1W5"/>
<dbReference type="EC" id="3.2.1.17" evidence="3"/>
<dbReference type="InterPro" id="IPR023346">
    <property type="entry name" value="Lysozyme-like_dom_sf"/>
</dbReference>
<evidence type="ECO:0000256" key="6">
    <source>
        <dbReference type="ARBA" id="ARBA00023295"/>
    </source>
</evidence>
<proteinExistence type="inferred from homology"/>
<dbReference type="PROSITE" id="PS51348">
    <property type="entry name" value="GLYCOSYL_HYDROL_F22_2"/>
    <property type="match status" value="2"/>
</dbReference>
<dbReference type="SMART" id="SM00263">
    <property type="entry name" value="LYZ1"/>
    <property type="match status" value="1"/>
</dbReference>
<dbReference type="Pfam" id="PF00062">
    <property type="entry name" value="Lys"/>
    <property type="match status" value="2"/>
</dbReference>
<feature type="region of interest" description="Disordered" evidence="8">
    <location>
        <begin position="270"/>
        <end position="303"/>
    </location>
</feature>
<dbReference type="PANTHER" id="PTHR11407:SF63">
    <property type="entry name" value="LYSOZYME C"/>
    <property type="match status" value="1"/>
</dbReference>
<dbReference type="PROSITE" id="PS00128">
    <property type="entry name" value="GLYCOSYL_HYDROL_F22_1"/>
    <property type="match status" value="2"/>
</dbReference>
<evidence type="ECO:0000313" key="10">
    <source>
        <dbReference type="EnsemblMetazoa" id="AMAM017962-PA"/>
    </source>
</evidence>
<dbReference type="GO" id="GO:0003796">
    <property type="term" value="F:lysozyme activity"/>
    <property type="evidence" value="ECO:0007669"/>
    <property type="project" value="UniProtKB-EC"/>
</dbReference>
<dbReference type="EnsemblMetazoa" id="AMAM017962-RA">
    <property type="protein sequence ID" value="AMAM017962-PA"/>
    <property type="gene ID" value="AMAM017962"/>
</dbReference>
<organism evidence="10 11">
    <name type="scientific">Anopheles maculatus</name>
    <dbReference type="NCBI Taxonomy" id="74869"/>
    <lineage>
        <taxon>Eukaryota</taxon>
        <taxon>Metazoa</taxon>
        <taxon>Ecdysozoa</taxon>
        <taxon>Arthropoda</taxon>
        <taxon>Hexapoda</taxon>
        <taxon>Insecta</taxon>
        <taxon>Pterygota</taxon>
        <taxon>Neoptera</taxon>
        <taxon>Endopterygota</taxon>
        <taxon>Diptera</taxon>
        <taxon>Nematocera</taxon>
        <taxon>Culicoidea</taxon>
        <taxon>Culicidae</taxon>
        <taxon>Anophelinae</taxon>
        <taxon>Anopheles</taxon>
        <taxon>Anopheles maculatus group</taxon>
    </lineage>
</organism>
<evidence type="ECO:0000256" key="2">
    <source>
        <dbReference type="ARBA" id="ARBA00010859"/>
    </source>
</evidence>
<dbReference type="InterPro" id="IPR019799">
    <property type="entry name" value="Glyco_hydro_22_CS"/>
</dbReference>
<comment type="similarity">
    <text evidence="2 7">Belongs to the glycosyl hydrolase 22 family.</text>
</comment>
<reference evidence="11" key="1">
    <citation type="submission" date="2013-09" db="EMBL/GenBank/DDBJ databases">
        <title>The Genome Sequence of Anopheles maculatus species B.</title>
        <authorList>
            <consortium name="The Broad Institute Genomics Platform"/>
            <person name="Neafsey D.E."/>
            <person name="Besansky N."/>
            <person name="Howell P."/>
            <person name="Walton C."/>
            <person name="Young S.K."/>
            <person name="Zeng Q."/>
            <person name="Gargeya S."/>
            <person name="Fitzgerald M."/>
            <person name="Haas B."/>
            <person name="Abouelleil A."/>
            <person name="Allen A.W."/>
            <person name="Alvarado L."/>
            <person name="Arachchi H.M."/>
            <person name="Berlin A.M."/>
            <person name="Chapman S.B."/>
            <person name="Gainer-Dewar J."/>
            <person name="Goldberg J."/>
            <person name="Griggs A."/>
            <person name="Gujja S."/>
            <person name="Hansen M."/>
            <person name="Howarth C."/>
            <person name="Imamovic A."/>
            <person name="Ireland A."/>
            <person name="Larimer J."/>
            <person name="McCowan C."/>
            <person name="Murphy C."/>
            <person name="Pearson M."/>
            <person name="Poon T.W."/>
            <person name="Priest M."/>
            <person name="Roberts A."/>
            <person name="Saif S."/>
            <person name="Shea T."/>
            <person name="Sisk P."/>
            <person name="Sykes S."/>
            <person name="Wortman J."/>
            <person name="Nusbaum C."/>
            <person name="Birren B."/>
        </authorList>
    </citation>
    <scope>NUCLEOTIDE SEQUENCE [LARGE SCALE GENOMIC DNA]</scope>
    <source>
        <strain evidence="11">maculatus3</strain>
    </source>
</reference>
<dbReference type="CDD" id="cd16899">
    <property type="entry name" value="LYZ_C_invert"/>
    <property type="match status" value="1"/>
</dbReference>
<keyword evidence="4" id="KW-0081">Bacteriolytic enzyme</keyword>
<feature type="compositionally biased region" description="Low complexity" evidence="8">
    <location>
        <begin position="270"/>
        <end position="287"/>
    </location>
</feature>
<evidence type="ECO:0000256" key="7">
    <source>
        <dbReference type="RuleBase" id="RU004440"/>
    </source>
</evidence>
<name>A0A182T1W5_9DIPT</name>
<feature type="domain" description="Glycosyl hydrolases family 22 (GH22)" evidence="9">
    <location>
        <begin position="174"/>
        <end position="192"/>
    </location>
</feature>
<sequence>MFQLSDEFWCSPPGKGWVCGITCEQLRDGDITDDLACMRHIYEEHQRISGDGYNAWAVYQPYCKGKSATLLDGCFEEGENAIVPTPPTTRRPVSPPKNFPRGKIYDRCELAQELYYRHGLPYDQIATWVCIAHRESSYNVSAIGRLNADGSEDHGLFQISDIYWCSPPGKGWVCGLSCSDLEDNDLTDDVECMKTIYEEHTRLSGDGFNAWAVYRPYCKGRAHHYIDGCFEETTTTTTITTIPTTTAMSTTTKRTTRSWASTTKLPRWSTIPTTRSTTTRPKTSSSRWQTERTASTKPPMSITTTTARSTTSLYDFYLNNFGRRPAITTAMPVYTFKPFASRQRATITATDSATNSATTTKTPPATERFAQRTTRFSDFNRWFQDG</sequence>
<keyword evidence="6" id="KW-0326">Glycosidase</keyword>
<feature type="domain" description="Glycosyl hydrolases family 22 (GH22)" evidence="9">
    <location>
        <begin position="19"/>
        <end position="37"/>
    </location>
</feature>
<evidence type="ECO:0000256" key="3">
    <source>
        <dbReference type="ARBA" id="ARBA00012732"/>
    </source>
</evidence>
<reference evidence="10" key="2">
    <citation type="submission" date="2020-05" db="UniProtKB">
        <authorList>
            <consortium name="EnsemblMetazoa"/>
        </authorList>
    </citation>
    <scope>IDENTIFICATION</scope>
    <source>
        <strain evidence="10">maculatus3</strain>
    </source>
</reference>
<dbReference type="Gene3D" id="1.10.530.10">
    <property type="match status" value="2"/>
</dbReference>
<dbReference type="InterPro" id="IPR001916">
    <property type="entry name" value="Glyco_hydro_22"/>
</dbReference>
<evidence type="ECO:0000256" key="4">
    <source>
        <dbReference type="ARBA" id="ARBA00022638"/>
    </source>
</evidence>
<comment type="catalytic activity">
    <reaction evidence="1">
        <text>Hydrolysis of (1-&gt;4)-beta-linkages between N-acetylmuramic acid and N-acetyl-D-glucosamine residues in a peptidoglycan and between N-acetyl-D-glucosamine residues in chitodextrins.</text>
        <dbReference type="EC" id="3.2.1.17"/>
    </reaction>
</comment>
<dbReference type="SUPFAM" id="SSF53955">
    <property type="entry name" value="Lysozyme-like"/>
    <property type="match status" value="2"/>
</dbReference>
<dbReference type="GO" id="GO:0042742">
    <property type="term" value="P:defense response to bacterium"/>
    <property type="evidence" value="ECO:0007669"/>
    <property type="project" value="UniProtKB-KW"/>
</dbReference>
<evidence type="ECO:0000256" key="8">
    <source>
        <dbReference type="SAM" id="MobiDB-lite"/>
    </source>
</evidence>